<feature type="compositionally biased region" description="Low complexity" evidence="1">
    <location>
        <begin position="198"/>
        <end position="212"/>
    </location>
</feature>
<gene>
    <name evidence="3" type="ORF">Ocin01_07208</name>
</gene>
<evidence type="ECO:0000313" key="4">
    <source>
        <dbReference type="Proteomes" id="UP000094527"/>
    </source>
</evidence>
<dbReference type="SUPFAM" id="SSF57625">
    <property type="entry name" value="Invertebrate chitin-binding proteins"/>
    <property type="match status" value="1"/>
</dbReference>
<feature type="compositionally biased region" description="Low complexity" evidence="1">
    <location>
        <begin position="648"/>
        <end position="657"/>
    </location>
</feature>
<feature type="region of interest" description="Disordered" evidence="1">
    <location>
        <begin position="1009"/>
        <end position="1031"/>
    </location>
</feature>
<organism evidence="3 4">
    <name type="scientific">Orchesella cincta</name>
    <name type="common">Springtail</name>
    <name type="synonym">Podura cincta</name>
    <dbReference type="NCBI Taxonomy" id="48709"/>
    <lineage>
        <taxon>Eukaryota</taxon>
        <taxon>Metazoa</taxon>
        <taxon>Ecdysozoa</taxon>
        <taxon>Arthropoda</taxon>
        <taxon>Hexapoda</taxon>
        <taxon>Collembola</taxon>
        <taxon>Entomobryomorpha</taxon>
        <taxon>Entomobryoidea</taxon>
        <taxon>Orchesellidae</taxon>
        <taxon>Orchesellinae</taxon>
        <taxon>Orchesella</taxon>
    </lineage>
</organism>
<feature type="compositionally biased region" description="Low complexity" evidence="1">
    <location>
        <begin position="245"/>
        <end position="260"/>
    </location>
</feature>
<dbReference type="InterPro" id="IPR002557">
    <property type="entry name" value="Chitin-bd_dom"/>
</dbReference>
<accession>A0A1D2N2G4</accession>
<dbReference type="Proteomes" id="UP000094527">
    <property type="component" value="Unassembled WGS sequence"/>
</dbReference>
<feature type="compositionally biased region" description="Polar residues" evidence="1">
    <location>
        <begin position="670"/>
        <end position="694"/>
    </location>
</feature>
<dbReference type="InterPro" id="IPR036508">
    <property type="entry name" value="Chitin-bd_dom_sf"/>
</dbReference>
<dbReference type="Pfam" id="PF01607">
    <property type="entry name" value="CBM_14"/>
    <property type="match status" value="1"/>
</dbReference>
<feature type="region of interest" description="Disordered" evidence="1">
    <location>
        <begin position="546"/>
        <end position="606"/>
    </location>
</feature>
<feature type="compositionally biased region" description="Low complexity" evidence="1">
    <location>
        <begin position="927"/>
        <end position="946"/>
    </location>
</feature>
<dbReference type="AlphaFoldDB" id="A0A1D2N2G4"/>
<feature type="compositionally biased region" description="Polar residues" evidence="1">
    <location>
        <begin position="874"/>
        <end position="884"/>
    </location>
</feature>
<feature type="compositionally biased region" description="Polar residues" evidence="1">
    <location>
        <begin position="832"/>
        <end position="856"/>
    </location>
</feature>
<feature type="region of interest" description="Disordered" evidence="1">
    <location>
        <begin position="628"/>
        <end position="696"/>
    </location>
</feature>
<name>A0A1D2N2G4_ORCCI</name>
<comment type="caution">
    <text evidence="3">The sequence shown here is derived from an EMBL/GenBank/DDBJ whole genome shotgun (WGS) entry which is preliminary data.</text>
</comment>
<feature type="region of interest" description="Disordered" evidence="1">
    <location>
        <begin position="240"/>
        <end position="314"/>
    </location>
</feature>
<feature type="compositionally biased region" description="Low complexity" evidence="1">
    <location>
        <begin position="589"/>
        <end position="605"/>
    </location>
</feature>
<dbReference type="Gene3D" id="2.170.140.10">
    <property type="entry name" value="Chitin binding domain"/>
    <property type="match status" value="1"/>
</dbReference>
<keyword evidence="4" id="KW-1185">Reference proteome</keyword>
<dbReference type="OrthoDB" id="6428908at2759"/>
<evidence type="ECO:0000259" key="2">
    <source>
        <dbReference type="PROSITE" id="PS50940"/>
    </source>
</evidence>
<dbReference type="EMBL" id="LJIJ01000279">
    <property type="protein sequence ID" value="ODM99473.1"/>
    <property type="molecule type" value="Genomic_DNA"/>
</dbReference>
<evidence type="ECO:0000313" key="3">
    <source>
        <dbReference type="EMBL" id="ODM99473.1"/>
    </source>
</evidence>
<sequence>MDIERRQAIDIQGNVNEPPPFNGKAIPGEAGIDYPIYGEIPRTQFSCKDHQWPGYYADTQARCQVFWICQKHRMDGFLCPNGTLFNQQVFVCDWWFNVDCGAAPEFYSRNQFVYAGPGIGIDGQPVRGLSLPIAATNRVSKVLPPLPPLTFNNNALLKAPSQGSQVQSSNQVARVTTVTARPTDFQSRADSINNYLKSSQTTGGSGSSYQSQLVSRLQSNPNKLHDFIKSSTLAPAKEYDRRIPSASSQISQSQVTSGTSRPTTANYQAQHVETVSIVTTPYPSTRSTSAKPPPPPIPKHNVTPKPIKGPSPSPFGNVIKLGTTVTISTTHRPDFSTKQSLFKGIISSTVKPSKHSALKFSSSNLVTGRPDHGSPPTKYVSRPSAAPQFPPRPVSTEDPNNTVRPPDYSPQRAPDPSPSSFSAPGYLPSSRPNNYLDNGQFGRESKHQYFVSSTARPLSEGAHGMRSNQFSNVHGQRENIYASTSRKDTFIEFPYSPSQQKNKQRLAELATRKDIGSSKNVVTAIPHFYGQRSNVFSGGSDSFSFISNNNKRRQGPFVKTSQQRGQAHHENQYQRPNEPQLVNVPVPPQHLQHSTPQPSQQQHFSNVAPTRATHGLLPPQQQYTIQPQLQQVSSKPEPRFIVSPSPTPQQFQSSTAQYHQLALPHPSPTAHLSSQSHYPQHNHQQRPVLSSSDAVTPRDGFTPLNAGSFISIQTTAPPFSQQILQHNSLQPQNPYDESRHGVVTYSSTGPPPTPQQVIFSSPPTNNNNLGPFVSSTAAPRHFEYNNPTHQPSHHQNTFYSSTAQPQLVSSTASPFIDNRGTPTPKHGLASPTPYSTPNNFVAAPTQSPFYTTSPGHRQNPYLPHNHGKQKSKQQQRPASLSAASPATFPQGGITTTIKYPEGTGKLRLDFSGGNTNNRRNIVDFTYSASPSSTPSTFVSSSTTPYPASADRFTQAVSSTTIKPQTHSFQSPSSSSGRGSGGRYAGAVTNKSNQSTSSIYVDTAATAESVSTPVTVPSPSATTPSSVSPLPPVSTSNYGLRLSATAKKRMTGAWQSYFSSKIYRVNVEIMKIDRAC</sequence>
<feature type="region of interest" description="Disordered" evidence="1">
    <location>
        <begin position="196"/>
        <end position="216"/>
    </location>
</feature>
<dbReference type="STRING" id="48709.A0A1D2N2G4"/>
<feature type="region of interest" description="Disordered" evidence="1">
    <location>
        <begin position="361"/>
        <end position="441"/>
    </location>
</feature>
<dbReference type="GO" id="GO:0008061">
    <property type="term" value="F:chitin binding"/>
    <property type="evidence" value="ECO:0007669"/>
    <property type="project" value="InterPro"/>
</dbReference>
<dbReference type="SMART" id="SM00494">
    <property type="entry name" value="ChtBD2"/>
    <property type="match status" value="1"/>
</dbReference>
<feature type="compositionally biased region" description="Polar residues" evidence="1">
    <location>
        <begin position="954"/>
        <end position="971"/>
    </location>
</feature>
<feature type="region of interest" description="Disordered" evidence="1">
    <location>
        <begin position="927"/>
        <end position="989"/>
    </location>
</feature>
<feature type="compositionally biased region" description="Polar residues" evidence="1">
    <location>
        <begin position="261"/>
        <end position="282"/>
    </location>
</feature>
<feature type="domain" description="Chitin-binding type-2" evidence="2">
    <location>
        <begin position="44"/>
        <end position="102"/>
    </location>
</feature>
<dbReference type="PROSITE" id="PS50940">
    <property type="entry name" value="CHIT_BIND_II"/>
    <property type="match status" value="1"/>
</dbReference>
<proteinExistence type="predicted"/>
<dbReference type="GO" id="GO:0005576">
    <property type="term" value="C:extracellular region"/>
    <property type="evidence" value="ECO:0007669"/>
    <property type="project" value="InterPro"/>
</dbReference>
<evidence type="ECO:0000256" key="1">
    <source>
        <dbReference type="SAM" id="MobiDB-lite"/>
    </source>
</evidence>
<protein>
    <recommendedName>
        <fullName evidence="2">Chitin-binding type-2 domain-containing protein</fullName>
    </recommendedName>
</protein>
<reference evidence="3 4" key="1">
    <citation type="journal article" date="2016" name="Genome Biol. Evol.">
        <title>Gene Family Evolution Reflects Adaptation to Soil Environmental Stressors in the Genome of the Collembolan Orchesella cincta.</title>
        <authorList>
            <person name="Faddeeva-Vakhrusheva A."/>
            <person name="Derks M.F."/>
            <person name="Anvar S.Y."/>
            <person name="Agamennone V."/>
            <person name="Suring W."/>
            <person name="Smit S."/>
            <person name="van Straalen N.M."/>
            <person name="Roelofs D."/>
        </authorList>
    </citation>
    <scope>NUCLEOTIDE SEQUENCE [LARGE SCALE GENOMIC DNA]</scope>
    <source>
        <tissue evidence="3">Mixed pool</tissue>
    </source>
</reference>
<feature type="region of interest" description="Disordered" evidence="1">
    <location>
        <begin position="805"/>
        <end position="899"/>
    </location>
</feature>